<evidence type="ECO:0000256" key="2">
    <source>
        <dbReference type="ARBA" id="ARBA00004328"/>
    </source>
</evidence>
<keyword evidence="5" id="KW-0597">Phosphoprotein</keyword>
<dbReference type="GO" id="GO:0005524">
    <property type="term" value="F:ATP binding"/>
    <property type="evidence" value="ECO:0007669"/>
    <property type="project" value="UniProtKB-KW"/>
</dbReference>
<dbReference type="GO" id="GO:0030430">
    <property type="term" value="C:host cell cytoplasm"/>
    <property type="evidence" value="ECO:0007669"/>
    <property type="project" value="UniProtKB-SubCell"/>
</dbReference>
<evidence type="ECO:0000256" key="9">
    <source>
        <dbReference type="ARBA" id="ARBA00022741"/>
    </source>
</evidence>
<evidence type="ECO:0000256" key="6">
    <source>
        <dbReference type="ARBA" id="ARBA00022670"/>
    </source>
</evidence>
<keyword evidence="8" id="KW-0548">Nucleotidyltransferase</keyword>
<dbReference type="EMBL" id="MZ556281">
    <property type="protein sequence ID" value="UBJ26100.1"/>
    <property type="molecule type" value="Genomic_RNA"/>
</dbReference>
<dbReference type="InterPro" id="IPR027417">
    <property type="entry name" value="P-loop_NTPase"/>
</dbReference>
<evidence type="ECO:0000256" key="14">
    <source>
        <dbReference type="ARBA" id="ARBA00022953"/>
    </source>
</evidence>
<keyword evidence="12" id="KW-0067">ATP-binding</keyword>
<dbReference type="SUPFAM" id="SSF50494">
    <property type="entry name" value="Trypsin-like serine proteases"/>
    <property type="match status" value="1"/>
</dbReference>
<dbReference type="GO" id="GO:0003723">
    <property type="term" value="F:RNA binding"/>
    <property type="evidence" value="ECO:0007669"/>
    <property type="project" value="InterPro"/>
</dbReference>
<evidence type="ECO:0000259" key="18">
    <source>
        <dbReference type="Pfam" id="PF00680"/>
    </source>
</evidence>
<accession>A0A8K1M3V5</accession>
<evidence type="ECO:0000256" key="1">
    <source>
        <dbReference type="ARBA" id="ARBA00004192"/>
    </source>
</evidence>
<dbReference type="SUPFAM" id="SSF52540">
    <property type="entry name" value="P-loop containing nucleoside triphosphate hydrolases"/>
    <property type="match status" value="1"/>
</dbReference>
<dbReference type="InterPro" id="IPR043128">
    <property type="entry name" value="Rev_trsase/Diguanyl_cyclase"/>
</dbReference>
<dbReference type="Pfam" id="PF00910">
    <property type="entry name" value="RNA_helicase"/>
    <property type="match status" value="1"/>
</dbReference>
<keyword evidence="4" id="KW-0191">Covalent protein-RNA linkage</keyword>
<evidence type="ECO:0000256" key="16">
    <source>
        <dbReference type="SAM" id="Coils"/>
    </source>
</evidence>
<keyword evidence="14" id="KW-0693">Viral RNA replication</keyword>
<dbReference type="PRINTS" id="PR00918">
    <property type="entry name" value="CALICVIRUSNS"/>
</dbReference>
<evidence type="ECO:0000256" key="7">
    <source>
        <dbReference type="ARBA" id="ARBA00022679"/>
    </source>
</evidence>
<feature type="domain" description="Helicase superfamily 3 single-stranded DNA/RNA virus" evidence="19">
    <location>
        <begin position="870"/>
        <end position="980"/>
    </location>
</feature>
<dbReference type="InterPro" id="IPR043502">
    <property type="entry name" value="DNA/RNA_pol_sf"/>
</dbReference>
<dbReference type="GO" id="GO:0008234">
    <property type="term" value="F:cysteine-type peptidase activity"/>
    <property type="evidence" value="ECO:0007669"/>
    <property type="project" value="UniProtKB-KW"/>
</dbReference>
<dbReference type="GO" id="GO:0006351">
    <property type="term" value="P:DNA-templated transcription"/>
    <property type="evidence" value="ECO:0007669"/>
    <property type="project" value="InterPro"/>
</dbReference>
<sequence length="2895" mass="319346">MTNYSGRGYPHFMSAISLCRVATRESNPSLVVEKPVVVENPLSGCVDCNDQSHPETSPVTKMGGLSFGEIQENPTSHVAKFQSLLSRVRAEAPPRFVDGCTCEFKGQSYLRLRELTLAYGGIPRYLWCEQSFKDLSNAFELASIRAKHSQLSNRSYSALNYNPRFKALLSHAEFDLIGRYPVDPFTDLHSWSYQDIVQAYHAYRFVESRPCFRCWTRSSDVCRCDYSGLVVALRRLRDSLILDQDSRILQSSGDESEFENAPGLERQEEVRWDPSIFLVERYDPDVVSERTDDVIEFARRGPSGDALSVDRWLDPASLKRRVVERVRFYQLCKLVFPAGVDSFLFDAWKPLLFDDWKDSEIIGICLKPKRYTLAEVHSALIEAVVRGFNADVFKAMASSVIKFEGRKKRHSCRVGSKAWKRSQYKAWGFRVLSPDYKAYVETTKPDLPDVFVSDYLVPSRALAIRSMRFSSHSELAKCASIFSRDKPLFRHLMTTTDWDEGQKIINQKIFSDPEFRRRCIRFEEAQLVGDRELQSSRGVFIEMDPPRTTEASRLIRAGLKGHPDALEYSRLLMELEYDLEQARETAEGAMSRKHSYGEFDEISKKSGAEILKQFGRLVATMDLIFKAKSGFEILEILFLFLSDSSISSVCLELRVWFTESFESFLQSDDETTLEDLTQEALAMLGVSNVFASILSFAVEPGMPNLLSPILFLKNRFVALAKMQAGDDKLRKFWNTFTSFLGTLRRCFIEKTLDPLFTKTETPSQILAMAEALHDYRNVVCVNTLGTAPAEFVRLRDEGRLPKSWVRPWIPAEYFEECQKVLIRMDEVIPLVASSVSSLYKAARDRLHIIVSTSVDAFEANSYRTPPLGVAFTGAPGVGKSVLMKQVAASVGARAKYPVDASAVYNWKMNVNFQDGLTSAMWIYFMDDLDNSLVAPLRGVEDHTQSIMRVCDSKPFPIESADVTLKGKNFGRPLLVLYATNNEDLKLSTFIQDPSAIRRRLPIRARVRAHPDYAIGLKGVDFVKAEAANDPNVHEIDVDLYDKVEMKYVFYKTMTDSQFIKYVGDRFLQNLSLHGGRVARDIPLCDKCCTVVPRGVTRCSECSQELQGGGASRLANLADRVETMSVRGDALLGEIEDSQVISKADRVFTKLDQLTSGAAAVGSSARYKMASMADWFLSPPAAAIALIGTVIVCVKIFSSTLQGRVNNSTQVLPENFVRVSTDKPLGQPFKSTTYTKDQLLSAVSRNIGVVGGGSKGDARALRVGNDLFLLNHHVLAGAERYRLEFEGLSYQGGVDESNFTQIGLSDTALLKVAGVPAAANSLPYFWPAPDSSYSTFDAVFLLKGTELYPASKNRIISESGWGYKGLVVEYDVDTVGGDCGFPIIAVSGDKCRIVGIHHSQRTGLSLLSGFTALATGPLVSAYEIKLAASRLKGDASSASVLNSCFPGGLIQTDLKPSTSSELALSLEACAHVVNRGHDASARGSSSMKSTCRLSPYYEEAEVWCSQETGVRHYFQVPKLKGAMLPVEGGQKWFSPYQNIHKHYRPIQDYPLMYYPILDYLEPLREADITGYEMLSEEEAILGVESSVIGSINLKTSVGPPIGGPKSNHVHFSGSTSPVFRTQLDEIHSCLSRGELPIPLAHCTLKDEPIKHSKNDLRDVRVFMCLPAAWNVVSKMYLGPIKSFMRANTHLTESMVGVNLTGRGAAEVVTRLASVNPKLDLIVEGDYTKMDKTINGVLGWAVSEVFMEIAELLGLDPIKVGLMVRANFHVMYSIQGDLFQVGGMNPSGSDVTVEINAVVNSLAHRAAFLLNRGVPSLSHQSYVSGLLPECYPRFRDSNVLLTYGDDFLLAHGERVDLAKLFKSFDATGMQVTDGQKLKDPVYRPIQEVYFLKRRFFLEGEIVYAGLDMRSILRMLMVHKKSTLSDVDHAAVVLEEALREIFLRRDQDFNLWRDRFSLLAAKYKLTGSRYLQLAHREHYSQLWEEGTFTPWVTGLPMCEYVVKDEALFSLNSKMSTSLDIVPALGGISAGAQAQETSIVAHNHATGGIVTPLSANTYGAVSSVPSGGTNLVHSTGDVITNAGPVMAGGLGVRQRDQTMADVDLGSFLSRAVNIATYTDFSSESEDAFYPWREWRSNAFVEDKLKNFNFITGGMRLRGVLETPPMCSGLIVVTAFPACDVPATAQPCPQELQTVGLHAVVDMSNSSAFELTLPWVVASNWGNLYDDSYETSWLVTVRVTTRLRSTIPEGCVTATLKLYALPADDFQLSGAKLQSSRNDSMRGGFTRKTETRSITGSVPSSSQHVGPQPKILQDAAGAVEKKTGYKPSQILSSGAVASGIAAMVPTPLTPYFAGASAGMGALATVLDYFGMTRQSKAAPVDDAQLRVAGNLINCDGTDSSRISGLFGSNGISQSVSITGSLAEVDECSVSFIGGKYTWLGEITYVVGSNENADVLIPVTPYLFSNTGGGTMIPTTAGYVGARFRQWRGDVKFLFYPVVAATQRGALQFIWQPIPTDVPASTVDFTNIGLNSIVDVQPARAIEVKVGYQNDYPALDQDFYELTSPVTDVDYRTLNGYLRVRNVIPFTGPICGQEIRMHIFAACGDNMEFFGPSDTFFRLGVPYTFGAGAEIIPTLQSTGVVGTEGQGLLSIDLVPSSGVYPLVENLAGEAVRSIRALCQKPSVLIGEGPVGPQSETGVFQVDHGPYTGFSAVNYMKYYGTMYLGYAGSTRYKTVVDRRASGGSSVSGLVLSPAIVPEYLFSSDQAGALPVGEFSPIVTEDSVTAEYTMPYYHKELYIPAYKASERKDSLVWQNSLPVDHVLSMAKYKSAGPDARYSFFRAQNAIITGPMTPGLSHPRIFESATPYLAPGLLAERSTSGEDPQKLKWYRARTGRSSMRNRER</sequence>
<evidence type="ECO:0000256" key="8">
    <source>
        <dbReference type="ARBA" id="ARBA00022695"/>
    </source>
</evidence>
<evidence type="ECO:0000256" key="12">
    <source>
        <dbReference type="ARBA" id="ARBA00022840"/>
    </source>
</evidence>
<evidence type="ECO:0000256" key="3">
    <source>
        <dbReference type="ARBA" id="ARBA00022484"/>
    </source>
</evidence>
<evidence type="ECO:0000256" key="5">
    <source>
        <dbReference type="ARBA" id="ARBA00022553"/>
    </source>
</evidence>
<dbReference type="Gene3D" id="2.60.120.20">
    <property type="match status" value="3"/>
</dbReference>
<keyword evidence="13" id="KW-0946">Virion</keyword>
<keyword evidence="3" id="KW-0696">RNA-directed RNA polymerase</keyword>
<evidence type="ECO:0000256" key="15">
    <source>
        <dbReference type="ARBA" id="ARBA00023200"/>
    </source>
</evidence>
<keyword evidence="7" id="KW-0808">Transferase</keyword>
<evidence type="ECO:0000313" key="20">
    <source>
        <dbReference type="EMBL" id="UBJ26100.1"/>
    </source>
</evidence>
<dbReference type="InterPro" id="IPR029053">
    <property type="entry name" value="Viral_coat"/>
</dbReference>
<keyword evidence="10" id="KW-0378">Hydrolase</keyword>
<dbReference type="InterPro" id="IPR000605">
    <property type="entry name" value="Helicase_SF3_ssDNA/RNA_vir"/>
</dbReference>
<evidence type="ECO:0000256" key="11">
    <source>
        <dbReference type="ARBA" id="ARBA00022807"/>
    </source>
</evidence>
<dbReference type="GO" id="GO:0006508">
    <property type="term" value="P:proteolysis"/>
    <property type="evidence" value="ECO:0007669"/>
    <property type="project" value="UniProtKB-KW"/>
</dbReference>
<protein>
    <recommendedName>
        <fullName evidence="21">Polyprotein</fullName>
    </recommendedName>
</protein>
<evidence type="ECO:0000256" key="4">
    <source>
        <dbReference type="ARBA" id="ARBA00022520"/>
    </source>
</evidence>
<evidence type="ECO:0000256" key="17">
    <source>
        <dbReference type="SAM" id="MobiDB-lite"/>
    </source>
</evidence>
<dbReference type="SUPFAM" id="SSF56672">
    <property type="entry name" value="DNA/RNA polymerases"/>
    <property type="match status" value="1"/>
</dbReference>
<evidence type="ECO:0008006" key="21">
    <source>
        <dbReference type="Google" id="ProtNLM"/>
    </source>
</evidence>
<name>A0A8K1M3V5_9VIRU</name>
<evidence type="ECO:0000256" key="13">
    <source>
        <dbReference type="ARBA" id="ARBA00022844"/>
    </source>
</evidence>
<evidence type="ECO:0000259" key="19">
    <source>
        <dbReference type="Pfam" id="PF00910"/>
    </source>
</evidence>
<dbReference type="GO" id="GO:0003724">
    <property type="term" value="F:RNA helicase activity"/>
    <property type="evidence" value="ECO:0007669"/>
    <property type="project" value="InterPro"/>
</dbReference>
<proteinExistence type="predicted"/>
<dbReference type="Gene3D" id="3.30.70.270">
    <property type="match status" value="1"/>
</dbReference>
<keyword evidence="11" id="KW-0788">Thiol protease</keyword>
<dbReference type="InterPro" id="IPR004004">
    <property type="entry name" value="Helic/Pol/Pept_Calicivir-typ"/>
</dbReference>
<dbReference type="Pfam" id="PF00680">
    <property type="entry name" value="RdRP_1"/>
    <property type="match status" value="1"/>
</dbReference>
<keyword evidence="9" id="KW-0547">Nucleotide-binding</keyword>
<dbReference type="InterPro" id="IPR001205">
    <property type="entry name" value="RNA-dir_pol_C"/>
</dbReference>
<feature type="compositionally biased region" description="Polar residues" evidence="17">
    <location>
        <begin position="2287"/>
        <end position="2300"/>
    </location>
</feature>
<organism evidence="20">
    <name type="scientific">Red panda picorna-like virus</name>
    <dbReference type="NCBI Taxonomy" id="2864000"/>
    <lineage>
        <taxon>Viruses</taxon>
        <taxon>Riboviria</taxon>
        <taxon>Orthornavirae</taxon>
        <taxon>Pisuviricota</taxon>
        <taxon>Pisoniviricetes</taxon>
        <taxon>Picornavirales</taxon>
    </lineage>
</organism>
<comment type="subcellular location">
    <subcellularLocation>
        <location evidence="1">Host cytoplasm</location>
    </subcellularLocation>
    <subcellularLocation>
        <location evidence="2">Virion</location>
    </subcellularLocation>
</comment>
<feature type="domain" description="RNA-directed RNA polymerase C-terminal" evidence="18">
    <location>
        <begin position="1586"/>
        <end position="1918"/>
    </location>
</feature>
<dbReference type="Gene3D" id="3.40.50.300">
    <property type="entry name" value="P-loop containing nucleotide triphosphate hydrolases"/>
    <property type="match status" value="1"/>
</dbReference>
<reference evidence="20" key="1">
    <citation type="submission" date="2021-07" db="EMBL/GenBank/DDBJ databases">
        <title>Communication and adaptive evolution of viruses within giant pandas and their associated organisms in a local ecological environment.</title>
        <authorList>
            <person name="Zhao M."/>
            <person name="Liu S."/>
            <person name="Zhang W."/>
        </authorList>
    </citation>
    <scope>NUCLEOTIDE SEQUENCE</scope>
    <source>
        <strain evidence="20">Rpf282sm23-12</strain>
    </source>
</reference>
<dbReference type="GO" id="GO:0044423">
    <property type="term" value="C:virion component"/>
    <property type="evidence" value="ECO:0007669"/>
    <property type="project" value="UniProtKB-KW"/>
</dbReference>
<keyword evidence="16" id="KW-0175">Coiled coil</keyword>
<dbReference type="SUPFAM" id="SSF88633">
    <property type="entry name" value="Positive stranded ssRNA viruses"/>
    <property type="match status" value="2"/>
</dbReference>
<keyword evidence="6" id="KW-0645">Protease</keyword>
<dbReference type="InterPro" id="IPR009003">
    <property type="entry name" value="Peptidase_S1_PA"/>
</dbReference>
<feature type="region of interest" description="Disordered" evidence="17">
    <location>
        <begin position="2268"/>
        <end position="2303"/>
    </location>
</feature>
<feature type="coiled-coil region" evidence="16">
    <location>
        <begin position="565"/>
        <end position="592"/>
    </location>
</feature>
<keyword evidence="15" id="KW-1035">Host cytoplasm</keyword>
<evidence type="ECO:0000256" key="10">
    <source>
        <dbReference type="ARBA" id="ARBA00022801"/>
    </source>
</evidence>
<dbReference type="GO" id="GO:0003968">
    <property type="term" value="F:RNA-directed RNA polymerase activity"/>
    <property type="evidence" value="ECO:0007669"/>
    <property type="project" value="UniProtKB-KW"/>
</dbReference>